<dbReference type="GO" id="GO:0006364">
    <property type="term" value="P:rRNA processing"/>
    <property type="evidence" value="ECO:0007669"/>
    <property type="project" value="InterPro"/>
</dbReference>
<dbReference type="EMBL" id="CP090894">
    <property type="protein sequence ID" value="ULT98270.1"/>
    <property type="molecule type" value="Genomic_DNA"/>
</dbReference>
<feature type="domain" description="Brix" evidence="1">
    <location>
        <begin position="388"/>
        <end position="569"/>
    </location>
</feature>
<dbReference type="GO" id="GO:0005654">
    <property type="term" value="C:nucleoplasm"/>
    <property type="evidence" value="ECO:0007669"/>
    <property type="project" value="UniProtKB-ARBA"/>
</dbReference>
<evidence type="ECO:0000259" key="1">
    <source>
        <dbReference type="PROSITE" id="PS50833"/>
    </source>
</evidence>
<dbReference type="InterPro" id="IPR044281">
    <property type="entry name" value="IMP4/RPF1"/>
</dbReference>
<dbReference type="Pfam" id="PF04427">
    <property type="entry name" value="Brix"/>
    <property type="match status" value="1"/>
</dbReference>
<dbReference type="SMART" id="SM00879">
    <property type="entry name" value="Brix"/>
    <property type="match status" value="1"/>
</dbReference>
<dbReference type="SUPFAM" id="SSF52954">
    <property type="entry name" value="Class II aaRS ABD-related"/>
    <property type="match status" value="1"/>
</dbReference>
<dbReference type="Pfam" id="PF19040">
    <property type="entry name" value="SGNH"/>
    <property type="match status" value="1"/>
</dbReference>
<dbReference type="InterPro" id="IPR043968">
    <property type="entry name" value="SGNH"/>
</dbReference>
<dbReference type="GO" id="GO:0034457">
    <property type="term" value="C:Mpp10 complex"/>
    <property type="evidence" value="ECO:0007669"/>
    <property type="project" value="UniProtKB-ARBA"/>
</dbReference>
<evidence type="ECO:0000313" key="3">
    <source>
        <dbReference type="Proteomes" id="UP000827892"/>
    </source>
</evidence>
<proteinExistence type="predicted"/>
<sequence length="603" mass="70597">MIISIVTHLFYEKQYLKFDKKAVGLLILLLLLVFNASVQYSTRNHQFWKPNYLPKIQKIVSENEALLPFITSYEKNYDECVETAFQELYDSGFHFTYCKYPRGNGKLSVTIIGNSYCTNLNEHIRTQFHHNYSEWRSLCIGGSFGFFHDNGYHGAASLITMKNQVATHKPDVLFIAARYSDFLKSPIFYEEDDEIVKQMNSNIAFYEQYVKKIYILAPHPLYPLNFLNVFLDYVTRRPTELETLHLNRDAVDRDLLYARERFKLINCKKCKVFDLGKVFRDNDKYSSFDRKTMLSYMDTGIHFTGPGMTKMIRRENRLRREYIFRKSLEEKQKSLEEKREKIRDALENNTKIDYNLRKDAIELAKGSDWGGQQYEVDSEYRWAGAQDPKIVITTSRDPSSRLKMFSKEMKLIFPNAQRINRGHYDVKQVVQACKAQDSTDLIILTETRGNPDGMIVCHLPFGPTAFFTMANVVMRHDIPNCGTMSEQYPHLIFDNLNSKLGQRFTTILKHLFPVPKPDSKRIMTFSNVDDYVSFRHHTYKTETDGEIELNEVGPRFELKPYQIKLGTLENLAAAEDEWVLRTYTNTARKRTFLSIARNDDDEE</sequence>
<dbReference type="GO" id="GO:0042274">
    <property type="term" value="P:ribosomal small subunit biogenesis"/>
    <property type="evidence" value="ECO:0007669"/>
    <property type="project" value="UniProtKB-ARBA"/>
</dbReference>
<dbReference type="Gene3D" id="3.40.50.10480">
    <property type="entry name" value="Probable brix-domain ribosomal biogenesis protein"/>
    <property type="match status" value="1"/>
</dbReference>
<dbReference type="GO" id="GO:0032040">
    <property type="term" value="C:small-subunit processome"/>
    <property type="evidence" value="ECO:0007669"/>
    <property type="project" value="UniProtKB-ARBA"/>
</dbReference>
<accession>A0AAE9D820</accession>
<organism evidence="2 3">
    <name type="scientific">Caenorhabditis briggsae</name>
    <dbReference type="NCBI Taxonomy" id="6238"/>
    <lineage>
        <taxon>Eukaryota</taxon>
        <taxon>Metazoa</taxon>
        <taxon>Ecdysozoa</taxon>
        <taxon>Nematoda</taxon>
        <taxon>Chromadorea</taxon>
        <taxon>Rhabditida</taxon>
        <taxon>Rhabditina</taxon>
        <taxon>Rhabditomorpha</taxon>
        <taxon>Rhabditoidea</taxon>
        <taxon>Rhabditidae</taxon>
        <taxon>Peloderinae</taxon>
        <taxon>Caenorhabditis</taxon>
    </lineage>
</organism>
<dbReference type="FunFam" id="3.40.50.10480:FF:000001">
    <property type="entry name" value="IMP4, U3 small nucleolar ribonucleoprotein"/>
    <property type="match status" value="1"/>
</dbReference>
<dbReference type="Proteomes" id="UP000827892">
    <property type="component" value="Chromosome IV"/>
</dbReference>
<gene>
    <name evidence="2" type="ORF">L3Y34_005821</name>
</gene>
<dbReference type="AlphaFoldDB" id="A0AAE9D820"/>
<evidence type="ECO:0000313" key="2">
    <source>
        <dbReference type="EMBL" id="ULT98270.1"/>
    </source>
</evidence>
<protein>
    <recommendedName>
        <fullName evidence="1">Brix domain-containing protein</fullName>
    </recommendedName>
</protein>
<dbReference type="GO" id="GO:0042134">
    <property type="term" value="F:rRNA primary transcript binding"/>
    <property type="evidence" value="ECO:0007669"/>
    <property type="project" value="InterPro"/>
</dbReference>
<reference evidence="2 3" key="1">
    <citation type="submission" date="2022-05" db="EMBL/GenBank/DDBJ databases">
        <title>Chromosome-level reference genomes for two strains of Caenorhabditis briggsae: an improved platform for comparative genomics.</title>
        <authorList>
            <person name="Stevens L."/>
            <person name="Andersen E.C."/>
        </authorList>
    </citation>
    <scope>NUCLEOTIDE SEQUENCE [LARGE SCALE GENOMIC DNA]</scope>
    <source>
        <strain evidence="2">QX1410_ONT</strain>
        <tissue evidence="2">Whole-organism</tissue>
    </source>
</reference>
<dbReference type="InterPro" id="IPR007109">
    <property type="entry name" value="Brix"/>
</dbReference>
<name>A0AAE9D820_CAEBR</name>
<dbReference type="PANTHER" id="PTHR22734:SF2">
    <property type="entry name" value="U3 SMALL NUCLEOLAR RIBONUCLEOPROTEIN PROTEIN IMP4"/>
    <property type="match status" value="1"/>
</dbReference>
<dbReference type="PANTHER" id="PTHR22734">
    <property type="entry name" value="U3 SMALL NUCLEOLAR RIBONUCLEOPROTEIN PROTEIN IMP4"/>
    <property type="match status" value="1"/>
</dbReference>
<dbReference type="PROSITE" id="PS50833">
    <property type="entry name" value="BRIX"/>
    <property type="match status" value="1"/>
</dbReference>